<comment type="similarity">
    <text evidence="1">Belongs to the 'GDXG' lipolytic enzyme family.</text>
</comment>
<evidence type="ECO:0000259" key="3">
    <source>
        <dbReference type="Pfam" id="PF07859"/>
    </source>
</evidence>
<dbReference type="SUPFAM" id="SSF53474">
    <property type="entry name" value="alpha/beta-Hydrolases"/>
    <property type="match status" value="1"/>
</dbReference>
<dbReference type="AlphaFoldDB" id="A0A841Q5Z0"/>
<dbReference type="PANTHER" id="PTHR48081:SF8">
    <property type="entry name" value="ALPHA_BETA HYDROLASE FOLD-3 DOMAIN-CONTAINING PROTEIN-RELATED"/>
    <property type="match status" value="1"/>
</dbReference>
<dbReference type="GO" id="GO:0016787">
    <property type="term" value="F:hydrolase activity"/>
    <property type="evidence" value="ECO:0007669"/>
    <property type="project" value="UniProtKB-KW"/>
</dbReference>
<dbReference type="InterPro" id="IPR050300">
    <property type="entry name" value="GDXG_lipolytic_enzyme"/>
</dbReference>
<name>A0A841Q5Z0_9BACI</name>
<evidence type="ECO:0000256" key="2">
    <source>
        <dbReference type="ARBA" id="ARBA00022801"/>
    </source>
</evidence>
<dbReference type="Proteomes" id="UP000581688">
    <property type="component" value="Unassembled WGS sequence"/>
</dbReference>
<dbReference type="PANTHER" id="PTHR48081">
    <property type="entry name" value="AB HYDROLASE SUPERFAMILY PROTEIN C4A8.06C"/>
    <property type="match status" value="1"/>
</dbReference>
<keyword evidence="2 4" id="KW-0378">Hydrolase</keyword>
<dbReference type="Pfam" id="PF07859">
    <property type="entry name" value="Abhydrolase_3"/>
    <property type="match status" value="1"/>
</dbReference>
<comment type="caution">
    <text evidence="4">The sequence shown here is derived from an EMBL/GenBank/DDBJ whole genome shotgun (WGS) entry which is preliminary data.</text>
</comment>
<dbReference type="EC" id="3.1.1.-" evidence="4"/>
<evidence type="ECO:0000256" key="1">
    <source>
        <dbReference type="ARBA" id="ARBA00010515"/>
    </source>
</evidence>
<proteinExistence type="inferred from homology"/>
<dbReference type="RefSeq" id="WP_174495923.1">
    <property type="nucleotide sequence ID" value="NZ_CADDWK010000005.1"/>
</dbReference>
<evidence type="ECO:0000313" key="5">
    <source>
        <dbReference type="Proteomes" id="UP000581688"/>
    </source>
</evidence>
<dbReference type="EMBL" id="JACHGH010000005">
    <property type="protein sequence ID" value="MBB6453732.1"/>
    <property type="molecule type" value="Genomic_DNA"/>
</dbReference>
<dbReference type="Gene3D" id="3.40.50.1820">
    <property type="entry name" value="alpha/beta hydrolase"/>
    <property type="match status" value="1"/>
</dbReference>
<dbReference type="FunFam" id="3.40.50.1820:FF:000089">
    <property type="entry name" value="Alpha/beta hydrolase"/>
    <property type="match status" value="1"/>
</dbReference>
<sequence>MTVNPGIQFFLDKLAELPKVPMEMIPAQVYREKSKEMMEFPQEAPEEVRQVENRVLNLEGRDIPVRVYTPAGEEQATYPGLVYYHGGGWVIGDLDSHDPICRLLANRANCVVVSVDYRLAPENKFPAAVEDAYDSLVYVSAHAEEFKIDPNRIAVGGDSAGGNLATVACIIAKEKQTPSVIHQLLLYPATGRKEEYPSLLENGEGYFLTMEMMNWFSKHYFNDESDYQHPHASPIFYPDLSGLPPATILTAQYDPLRDEGKAYADELEAQGVEVTFKNYEDLIHGFANFIGFVPAAKEAMEEVAGYLRDRFEAVVK</sequence>
<protein>
    <submittedName>
        <fullName evidence="4">Acetyl esterase</fullName>
        <ecNumber evidence="4">3.1.1.-</ecNumber>
    </submittedName>
</protein>
<feature type="domain" description="Alpha/beta hydrolase fold-3" evidence="3">
    <location>
        <begin position="81"/>
        <end position="287"/>
    </location>
</feature>
<gene>
    <name evidence="4" type="ORF">HNQ94_002181</name>
</gene>
<keyword evidence="5" id="KW-1185">Reference proteome</keyword>
<reference evidence="4 5" key="1">
    <citation type="submission" date="2020-08" db="EMBL/GenBank/DDBJ databases">
        <title>Genomic Encyclopedia of Type Strains, Phase IV (KMG-IV): sequencing the most valuable type-strain genomes for metagenomic binning, comparative biology and taxonomic classification.</title>
        <authorList>
            <person name="Goeker M."/>
        </authorList>
    </citation>
    <scope>NUCLEOTIDE SEQUENCE [LARGE SCALE GENOMIC DNA]</scope>
    <source>
        <strain evidence="4 5">DSM 19612</strain>
    </source>
</reference>
<accession>A0A841Q5Z0</accession>
<organism evidence="4 5">
    <name type="scientific">Salirhabdus euzebyi</name>
    <dbReference type="NCBI Taxonomy" id="394506"/>
    <lineage>
        <taxon>Bacteria</taxon>
        <taxon>Bacillati</taxon>
        <taxon>Bacillota</taxon>
        <taxon>Bacilli</taxon>
        <taxon>Bacillales</taxon>
        <taxon>Bacillaceae</taxon>
        <taxon>Salirhabdus</taxon>
    </lineage>
</organism>
<dbReference type="InterPro" id="IPR013094">
    <property type="entry name" value="AB_hydrolase_3"/>
</dbReference>
<evidence type="ECO:0000313" key="4">
    <source>
        <dbReference type="EMBL" id="MBB6453732.1"/>
    </source>
</evidence>
<dbReference type="InterPro" id="IPR029058">
    <property type="entry name" value="AB_hydrolase_fold"/>
</dbReference>